<dbReference type="GO" id="GO:0000150">
    <property type="term" value="F:DNA strand exchange activity"/>
    <property type="evidence" value="ECO:0007669"/>
    <property type="project" value="InterPro"/>
</dbReference>
<dbReference type="PROSITE" id="PS51736">
    <property type="entry name" value="RECOMBINASES_3"/>
    <property type="match status" value="1"/>
</dbReference>
<evidence type="ECO:0000259" key="1">
    <source>
        <dbReference type="PROSITE" id="PS51736"/>
    </source>
</evidence>
<proteinExistence type="predicted"/>
<dbReference type="PANTHER" id="PTHR30461:SF23">
    <property type="entry name" value="DNA RECOMBINASE-RELATED"/>
    <property type="match status" value="1"/>
</dbReference>
<dbReference type="Pfam" id="PF07508">
    <property type="entry name" value="Recombinase"/>
    <property type="match status" value="1"/>
</dbReference>
<dbReference type="PANTHER" id="PTHR30461">
    <property type="entry name" value="DNA-INVERTASE FROM LAMBDOID PROPHAGE"/>
    <property type="match status" value="1"/>
</dbReference>
<dbReference type="CDD" id="cd00338">
    <property type="entry name" value="Ser_Recombinase"/>
    <property type="match status" value="1"/>
</dbReference>
<dbReference type="Gene3D" id="3.90.1750.20">
    <property type="entry name" value="Putative Large Serine Recombinase, Chain B, Domain 2"/>
    <property type="match status" value="1"/>
</dbReference>
<evidence type="ECO:0000313" key="3">
    <source>
        <dbReference type="EMBL" id="MPM72724.1"/>
    </source>
</evidence>
<sequence length="449" mass="50542">MDQSTKLRRAYRCAVYTRKSHEEGLEQEFNSLDAQREAGENYIASQKANGWMCLPERYDDGGFSGGNTNRPALRRLMEDIKAGKIDILVIYKIDRLTRCLTDFSELQEFFDAHGVSFVSVTQEINTSTSAGRMMLNILMTFAQYEREIIAERVRDKVGAAKKRGKNCGGYPVLGYDADPVTKKLIINEKEAETVRFVFEKYNECGSAKEVATELERRGCRGKVWTTKHGVRHDGQIINNQMIYRMLKNPLYAGRVPHRNTSYSGEHEAIVSAEAWNRARELLKNNMTHDAGRRSPKLQPFAGLVTCGHCGGAITLSHTVKRGKHRYGYYICNEDSKRNFSICPTPRVPAADFEALVVKELAAVLKTPTMLAQIDERLNAAGHGAEAAVKAMDNLNALWEVMCPAERYALIHAVVRQITIFKDHIKVEFNRDGLATLLTEAGMEGTHEQN</sequence>
<evidence type="ECO:0000259" key="2">
    <source>
        <dbReference type="PROSITE" id="PS51737"/>
    </source>
</evidence>
<organism evidence="3">
    <name type="scientific">bioreactor metagenome</name>
    <dbReference type="NCBI Taxonomy" id="1076179"/>
    <lineage>
        <taxon>unclassified sequences</taxon>
        <taxon>metagenomes</taxon>
        <taxon>ecological metagenomes</taxon>
    </lineage>
</organism>
<comment type="caution">
    <text evidence="3">The sequence shown here is derived from an EMBL/GenBank/DDBJ whole genome shotgun (WGS) entry which is preliminary data.</text>
</comment>
<dbReference type="Pfam" id="PF00239">
    <property type="entry name" value="Resolvase"/>
    <property type="match status" value="1"/>
</dbReference>
<protein>
    <submittedName>
        <fullName evidence="3">Uncharacterized protein</fullName>
    </submittedName>
</protein>
<dbReference type="InterPro" id="IPR025827">
    <property type="entry name" value="Zn_ribbon_recom_dom"/>
</dbReference>
<dbReference type="InterPro" id="IPR050639">
    <property type="entry name" value="SSR_resolvase"/>
</dbReference>
<accession>A0A645C9I6</accession>
<feature type="domain" description="Recombinase" evidence="2">
    <location>
        <begin position="172"/>
        <end position="288"/>
    </location>
</feature>
<feature type="domain" description="Resolvase/invertase-type recombinase catalytic" evidence="1">
    <location>
        <begin position="12"/>
        <end position="164"/>
    </location>
</feature>
<dbReference type="InterPro" id="IPR006119">
    <property type="entry name" value="Resolv_N"/>
</dbReference>
<dbReference type="SMART" id="SM00857">
    <property type="entry name" value="Resolvase"/>
    <property type="match status" value="1"/>
</dbReference>
<dbReference type="PROSITE" id="PS51737">
    <property type="entry name" value="RECOMBINASE_DNA_BIND"/>
    <property type="match status" value="1"/>
</dbReference>
<dbReference type="GO" id="GO:0003677">
    <property type="term" value="F:DNA binding"/>
    <property type="evidence" value="ECO:0007669"/>
    <property type="project" value="InterPro"/>
</dbReference>
<dbReference type="EMBL" id="VSSQ01024916">
    <property type="protein sequence ID" value="MPM72724.1"/>
    <property type="molecule type" value="Genomic_DNA"/>
</dbReference>
<dbReference type="InterPro" id="IPR036162">
    <property type="entry name" value="Resolvase-like_N_sf"/>
</dbReference>
<dbReference type="Pfam" id="PF13408">
    <property type="entry name" value="Zn_ribbon_recom"/>
    <property type="match status" value="1"/>
</dbReference>
<name>A0A645C9I6_9ZZZZ</name>
<dbReference type="InterPro" id="IPR011109">
    <property type="entry name" value="DNA_bind_recombinase_dom"/>
</dbReference>
<gene>
    <name evidence="3" type="ORF">SDC9_119700</name>
</gene>
<dbReference type="SUPFAM" id="SSF53041">
    <property type="entry name" value="Resolvase-like"/>
    <property type="match status" value="1"/>
</dbReference>
<dbReference type="Gene3D" id="3.40.50.1390">
    <property type="entry name" value="Resolvase, N-terminal catalytic domain"/>
    <property type="match status" value="1"/>
</dbReference>
<dbReference type="InterPro" id="IPR038109">
    <property type="entry name" value="DNA_bind_recomb_sf"/>
</dbReference>
<dbReference type="AlphaFoldDB" id="A0A645C9I6"/>
<reference evidence="3" key="1">
    <citation type="submission" date="2019-08" db="EMBL/GenBank/DDBJ databases">
        <authorList>
            <person name="Kucharzyk K."/>
            <person name="Murdoch R.W."/>
            <person name="Higgins S."/>
            <person name="Loffler F."/>
        </authorList>
    </citation>
    <scope>NUCLEOTIDE SEQUENCE</scope>
</reference>